<reference evidence="1 2" key="2">
    <citation type="submission" date="2023-10" db="EMBL/GenBank/DDBJ databases">
        <authorList>
            <person name="Choi B."/>
        </authorList>
    </citation>
    <scope>NUCLEOTIDE SEQUENCE [LARGE SCALE GENOMIC DNA]</scope>
    <source>
        <strain evidence="1 2">UMB0023</strain>
    </source>
</reference>
<keyword evidence="2" id="KW-1185">Reference proteome</keyword>
<dbReference type="RefSeq" id="WP_101755099.1">
    <property type="nucleotide sequence ID" value="NZ_CP136962.1"/>
</dbReference>
<dbReference type="EMBL" id="CP136962">
    <property type="protein sequence ID" value="WOS98483.1"/>
    <property type="molecule type" value="Genomic_DNA"/>
</dbReference>
<evidence type="ECO:0000313" key="2">
    <source>
        <dbReference type="Proteomes" id="UP000234781"/>
    </source>
</evidence>
<name>A0A9X7FAP1_NEIPE</name>
<evidence type="ECO:0000313" key="1">
    <source>
        <dbReference type="EMBL" id="WOS98483.1"/>
    </source>
</evidence>
<dbReference type="Proteomes" id="UP000234781">
    <property type="component" value="Chromosome"/>
</dbReference>
<dbReference type="Pfam" id="PF07254">
    <property type="entry name" value="Cpta_toxin"/>
    <property type="match status" value="1"/>
</dbReference>
<proteinExistence type="predicted"/>
<reference evidence="2" key="1">
    <citation type="submission" date="2017-12" db="EMBL/GenBank/DDBJ databases">
        <title>Phylogenetic diversity of female urinary microbiome.</title>
        <authorList>
            <person name="Thomas-White K."/>
            <person name="Wolfe A.J."/>
        </authorList>
    </citation>
    <scope>NUCLEOTIDE SEQUENCE [LARGE SCALE GENOMIC DNA]</scope>
    <source>
        <strain evidence="2">UMB0023</strain>
    </source>
</reference>
<organism evidence="1 2">
    <name type="scientific">Neisseria perflava</name>
    <dbReference type="NCBI Taxonomy" id="33053"/>
    <lineage>
        <taxon>Bacteria</taxon>
        <taxon>Pseudomonadati</taxon>
        <taxon>Pseudomonadota</taxon>
        <taxon>Betaproteobacteria</taxon>
        <taxon>Neisseriales</taxon>
        <taxon>Neisseriaceae</taxon>
        <taxon>Neisseria</taxon>
    </lineage>
</organism>
<dbReference type="InterPro" id="IPR009883">
    <property type="entry name" value="YgfX"/>
</dbReference>
<gene>
    <name evidence="1" type="ORF">CYJ98_002160</name>
</gene>
<accession>A0A9X7FAP1</accession>
<protein>
    <submittedName>
        <fullName evidence="1">Protein YgfX</fullName>
    </submittedName>
</protein>
<sequence>MRSFQTALKPSLSLKILIVFLHLSALVLCLAEFYGWMMWLGLAALAGSFAYAWRSVNFQAQNAVRTIIIDRQYRATVYLNGEEEGRSAVLQDSSMLTVYALFLQWDVDGKMVKHCILPDMTDRDAYRRLKVWARWCREKEDKAELAADMD</sequence>
<dbReference type="AlphaFoldDB" id="A0A9X7FAP1"/>